<dbReference type="Proteomes" id="UP001567538">
    <property type="component" value="Unassembled WGS sequence"/>
</dbReference>
<protein>
    <submittedName>
        <fullName evidence="1">Uncharacterized protein</fullName>
    </submittedName>
</protein>
<evidence type="ECO:0000313" key="2">
    <source>
        <dbReference type="Proteomes" id="UP001567538"/>
    </source>
</evidence>
<comment type="caution">
    <text evidence="1">The sequence shown here is derived from an EMBL/GenBank/DDBJ whole genome shotgun (WGS) entry which is preliminary data.</text>
</comment>
<name>A0ABD1HCE7_SALDI</name>
<accession>A0ABD1HCE7</accession>
<organism evidence="1 2">
    <name type="scientific">Salvia divinorum</name>
    <name type="common">Maria pastora</name>
    <name type="synonym">Diviner's sage</name>
    <dbReference type="NCBI Taxonomy" id="28513"/>
    <lineage>
        <taxon>Eukaryota</taxon>
        <taxon>Viridiplantae</taxon>
        <taxon>Streptophyta</taxon>
        <taxon>Embryophyta</taxon>
        <taxon>Tracheophyta</taxon>
        <taxon>Spermatophyta</taxon>
        <taxon>Magnoliopsida</taxon>
        <taxon>eudicotyledons</taxon>
        <taxon>Gunneridae</taxon>
        <taxon>Pentapetalae</taxon>
        <taxon>asterids</taxon>
        <taxon>lamiids</taxon>
        <taxon>Lamiales</taxon>
        <taxon>Lamiaceae</taxon>
        <taxon>Nepetoideae</taxon>
        <taxon>Mentheae</taxon>
        <taxon>Salviinae</taxon>
        <taxon>Salvia</taxon>
        <taxon>Salvia subgen. Calosphace</taxon>
    </lineage>
</organism>
<proteinExistence type="predicted"/>
<dbReference type="EMBL" id="JBEAFC010000006">
    <property type="protein sequence ID" value="KAL1554113.1"/>
    <property type="molecule type" value="Genomic_DNA"/>
</dbReference>
<keyword evidence="2" id="KW-1185">Reference proteome</keyword>
<reference evidence="1 2" key="1">
    <citation type="submission" date="2024-06" db="EMBL/GenBank/DDBJ databases">
        <title>A chromosome level genome sequence of Diviner's sage (Salvia divinorum).</title>
        <authorList>
            <person name="Ford S.A."/>
            <person name="Ro D.-K."/>
            <person name="Ness R.W."/>
            <person name="Phillips M.A."/>
        </authorList>
    </citation>
    <scope>NUCLEOTIDE SEQUENCE [LARGE SCALE GENOMIC DNA]</scope>
    <source>
        <strain evidence="1">SAF-2024a</strain>
        <tissue evidence="1">Leaf</tissue>
    </source>
</reference>
<evidence type="ECO:0000313" key="1">
    <source>
        <dbReference type="EMBL" id="KAL1554113.1"/>
    </source>
</evidence>
<dbReference type="AlphaFoldDB" id="A0ABD1HCE7"/>
<gene>
    <name evidence="1" type="ORF">AAHA92_14707</name>
</gene>
<sequence>MKGKATPVSIKRLNIARQDEDTTKMEKELLDRITRSEIHIHTMKSECRRLCNELGDVAELDQMNAAYIKQSFSQVMVRLSFIIHDFEGWTQDLIDLMEANTRSTHVVNAYVKFDFNRCQNFKAKLIQKFQDMTQEVINIKASLEDKIPATNEDN</sequence>